<sequence length="40" mass="4516">RTTTLGDSHACRPNRKPPTERRSQEPPPEAGDPGRRKFCL</sequence>
<feature type="non-terminal residue" evidence="2">
    <location>
        <position position="1"/>
    </location>
</feature>
<dbReference type="EMBL" id="JXTC01000080">
    <property type="protein sequence ID" value="PON90763.1"/>
    <property type="molecule type" value="Genomic_DNA"/>
</dbReference>
<gene>
    <name evidence="2" type="ORF">TorRG33x02_134010</name>
</gene>
<dbReference type="Proteomes" id="UP000237000">
    <property type="component" value="Unassembled WGS sequence"/>
</dbReference>
<protein>
    <submittedName>
        <fullName evidence="2">Uncharacterized protein</fullName>
    </submittedName>
</protein>
<reference evidence="3" key="1">
    <citation type="submission" date="2016-06" db="EMBL/GenBank/DDBJ databases">
        <title>Parallel loss of symbiosis genes in relatives of nitrogen-fixing non-legume Parasponia.</title>
        <authorList>
            <person name="Van Velzen R."/>
            <person name="Holmer R."/>
            <person name="Bu F."/>
            <person name="Rutten L."/>
            <person name="Van Zeijl A."/>
            <person name="Liu W."/>
            <person name="Santuari L."/>
            <person name="Cao Q."/>
            <person name="Sharma T."/>
            <person name="Shen D."/>
            <person name="Roswanjaya Y."/>
            <person name="Wardhani T."/>
            <person name="Kalhor M.S."/>
            <person name="Jansen J."/>
            <person name="Van den Hoogen J."/>
            <person name="Gungor B."/>
            <person name="Hartog M."/>
            <person name="Hontelez J."/>
            <person name="Verver J."/>
            <person name="Yang W.-C."/>
            <person name="Schijlen E."/>
            <person name="Repin R."/>
            <person name="Schilthuizen M."/>
            <person name="Schranz E."/>
            <person name="Heidstra R."/>
            <person name="Miyata K."/>
            <person name="Fedorova E."/>
            <person name="Kohlen W."/>
            <person name="Bisseling T."/>
            <person name="Smit S."/>
            <person name="Geurts R."/>
        </authorList>
    </citation>
    <scope>NUCLEOTIDE SEQUENCE [LARGE SCALE GENOMIC DNA]</scope>
    <source>
        <strain evidence="3">cv. RG33-2</strain>
    </source>
</reference>
<evidence type="ECO:0000313" key="2">
    <source>
        <dbReference type="EMBL" id="PON90763.1"/>
    </source>
</evidence>
<feature type="region of interest" description="Disordered" evidence="1">
    <location>
        <begin position="1"/>
        <end position="40"/>
    </location>
</feature>
<evidence type="ECO:0000313" key="3">
    <source>
        <dbReference type="Proteomes" id="UP000237000"/>
    </source>
</evidence>
<evidence type="ECO:0000256" key="1">
    <source>
        <dbReference type="SAM" id="MobiDB-lite"/>
    </source>
</evidence>
<accession>A0A2P5EYZ5</accession>
<proteinExistence type="predicted"/>
<keyword evidence="3" id="KW-1185">Reference proteome</keyword>
<name>A0A2P5EYZ5_TREOI</name>
<dbReference type="InParanoid" id="A0A2P5EYZ5"/>
<comment type="caution">
    <text evidence="2">The sequence shown here is derived from an EMBL/GenBank/DDBJ whole genome shotgun (WGS) entry which is preliminary data.</text>
</comment>
<dbReference type="AlphaFoldDB" id="A0A2P5EYZ5"/>
<organism evidence="2 3">
    <name type="scientific">Trema orientale</name>
    <name type="common">Charcoal tree</name>
    <name type="synonym">Celtis orientalis</name>
    <dbReference type="NCBI Taxonomy" id="63057"/>
    <lineage>
        <taxon>Eukaryota</taxon>
        <taxon>Viridiplantae</taxon>
        <taxon>Streptophyta</taxon>
        <taxon>Embryophyta</taxon>
        <taxon>Tracheophyta</taxon>
        <taxon>Spermatophyta</taxon>
        <taxon>Magnoliopsida</taxon>
        <taxon>eudicotyledons</taxon>
        <taxon>Gunneridae</taxon>
        <taxon>Pentapetalae</taxon>
        <taxon>rosids</taxon>
        <taxon>fabids</taxon>
        <taxon>Rosales</taxon>
        <taxon>Cannabaceae</taxon>
        <taxon>Trema</taxon>
    </lineage>
</organism>